<organism evidence="3 4">
    <name type="scientific">Streptomyces hesseae</name>
    <dbReference type="NCBI Taxonomy" id="3075519"/>
    <lineage>
        <taxon>Bacteria</taxon>
        <taxon>Bacillati</taxon>
        <taxon>Actinomycetota</taxon>
        <taxon>Actinomycetes</taxon>
        <taxon>Kitasatosporales</taxon>
        <taxon>Streptomycetaceae</taxon>
        <taxon>Streptomyces</taxon>
    </lineage>
</organism>
<accession>A0ABU2SUZ4</accession>
<keyword evidence="2" id="KW-0472">Membrane</keyword>
<evidence type="ECO:0000256" key="1">
    <source>
        <dbReference type="SAM" id="MobiDB-lite"/>
    </source>
</evidence>
<protein>
    <recommendedName>
        <fullName evidence="5">Aromatic ring-opening dioxygenase LigA</fullName>
    </recommendedName>
</protein>
<keyword evidence="2" id="KW-1133">Transmembrane helix</keyword>
<dbReference type="RefSeq" id="WP_311613926.1">
    <property type="nucleotide sequence ID" value="NZ_JAVRFI010000020.1"/>
</dbReference>
<comment type="caution">
    <text evidence="3">The sequence shown here is derived from an EMBL/GenBank/DDBJ whole genome shotgun (WGS) entry which is preliminary data.</text>
</comment>
<evidence type="ECO:0000313" key="4">
    <source>
        <dbReference type="Proteomes" id="UP001180531"/>
    </source>
</evidence>
<gene>
    <name evidence="3" type="ORF">RM609_25640</name>
</gene>
<feature type="transmembrane region" description="Helical" evidence="2">
    <location>
        <begin position="403"/>
        <end position="424"/>
    </location>
</feature>
<dbReference type="EMBL" id="JAVRFI010000020">
    <property type="protein sequence ID" value="MDT0452446.1"/>
    <property type="molecule type" value="Genomic_DNA"/>
</dbReference>
<name>A0ABU2SUZ4_9ACTN</name>
<evidence type="ECO:0000313" key="3">
    <source>
        <dbReference type="EMBL" id="MDT0452446.1"/>
    </source>
</evidence>
<keyword evidence="2" id="KW-0812">Transmembrane</keyword>
<feature type="region of interest" description="Disordered" evidence="1">
    <location>
        <begin position="186"/>
        <end position="220"/>
    </location>
</feature>
<evidence type="ECO:0000256" key="2">
    <source>
        <dbReference type="SAM" id="Phobius"/>
    </source>
</evidence>
<feature type="compositionally biased region" description="Gly residues" evidence="1">
    <location>
        <begin position="369"/>
        <end position="385"/>
    </location>
</feature>
<reference evidence="3" key="1">
    <citation type="submission" date="2024-05" db="EMBL/GenBank/DDBJ databases">
        <title>30 novel species of actinomycetes from the DSMZ collection.</title>
        <authorList>
            <person name="Nouioui I."/>
        </authorList>
    </citation>
    <scope>NUCLEOTIDE SEQUENCE</scope>
    <source>
        <strain evidence="3">DSM 40473</strain>
    </source>
</reference>
<keyword evidence="4" id="KW-1185">Reference proteome</keyword>
<evidence type="ECO:0008006" key="5">
    <source>
        <dbReference type="Google" id="ProtNLM"/>
    </source>
</evidence>
<feature type="region of interest" description="Disordered" evidence="1">
    <location>
        <begin position="362"/>
        <end position="393"/>
    </location>
</feature>
<sequence length="430" mass="43112">MRGGLVVMATAFGVLVGAAGKTGAAGAADGPEGVVAYRMAQGATAVQGAGSSAERGPELKAGASTYTDSIKPKETKYYTVELDAQSSAYVSAVAAPRPGGAMGLRDGIDVSLQAPDGTQCGTVRHRSFLSAGGAYPVADYAERVVKPGAACAAPGSYRFVVERGDALGGDASAVPIELKYVAEPPQRTETTDMLGAPGTWSSQAPSKPPQGAAEGIAGGTGFNDAAELRPGVWRDELRPGDTRFYRVSVDAGEQLFTDAEFGGGGGSGPMVIGGVRLGLNNAARGFVMNKTTGYQGKPATVSLATPPAAYGGGGGGGGEAVRGMRFAGWYYLQVSLSPKVRQGAGGAGVPVTLRVDVAGARKADQGAGRPQGSGGRSGGEGGVGGELVASAGTGPRNERLRTIGYVGIGTGTTLLLGLGVWTLLARRRGE</sequence>
<proteinExistence type="predicted"/>
<dbReference type="Proteomes" id="UP001180531">
    <property type="component" value="Unassembled WGS sequence"/>
</dbReference>